<evidence type="ECO:0000256" key="4">
    <source>
        <dbReference type="ARBA" id="ARBA00022679"/>
    </source>
</evidence>
<dbReference type="PANTHER" id="PTHR33908">
    <property type="entry name" value="MANNOSYLTRANSFERASE YKCB-RELATED"/>
    <property type="match status" value="1"/>
</dbReference>
<feature type="transmembrane region" description="Helical" evidence="8">
    <location>
        <begin position="400"/>
        <end position="418"/>
    </location>
</feature>
<feature type="transmembrane region" description="Helical" evidence="8">
    <location>
        <begin position="218"/>
        <end position="237"/>
    </location>
</feature>
<evidence type="ECO:0000256" key="7">
    <source>
        <dbReference type="ARBA" id="ARBA00023136"/>
    </source>
</evidence>
<organism evidence="10 11">
    <name type="scientific">Candidatus Sungbacteria bacterium RIFCSPHIGHO2_01_FULL_47_32</name>
    <dbReference type="NCBI Taxonomy" id="1802264"/>
    <lineage>
        <taxon>Bacteria</taxon>
        <taxon>Candidatus Sungiibacteriota</taxon>
    </lineage>
</organism>
<feature type="transmembrane region" description="Helical" evidence="8">
    <location>
        <begin position="133"/>
        <end position="150"/>
    </location>
</feature>
<evidence type="ECO:0000256" key="2">
    <source>
        <dbReference type="ARBA" id="ARBA00022475"/>
    </source>
</evidence>
<evidence type="ECO:0000256" key="1">
    <source>
        <dbReference type="ARBA" id="ARBA00004651"/>
    </source>
</evidence>
<dbReference type="EMBL" id="MHQC01000032">
    <property type="protein sequence ID" value="OGZ94650.1"/>
    <property type="molecule type" value="Genomic_DNA"/>
</dbReference>
<feature type="transmembrane region" description="Helical" evidence="8">
    <location>
        <begin position="185"/>
        <end position="206"/>
    </location>
</feature>
<keyword evidence="4" id="KW-0808">Transferase</keyword>
<keyword evidence="2" id="KW-1003">Cell membrane</keyword>
<dbReference type="GO" id="GO:0009103">
    <property type="term" value="P:lipopolysaccharide biosynthetic process"/>
    <property type="evidence" value="ECO:0007669"/>
    <property type="project" value="UniProtKB-ARBA"/>
</dbReference>
<sequence length="454" mass="52182">MNMMHTSYFLDFLERYSRRLLWGVIGGAFLVSLFYSFYYRIEPMVDAEAYNVIAQNIISGNGYRMDTNDIPLNADRSMIKSGPGYEFLLVGFFYVFGHRYEPVWIFQALFHALSALLVFLISRRLFKDMWHPAMGLTGAALIAFSPDLILASSMLLVENFALFLMLLFVWWFFRYDDMPSASGAGLAGVLFGAVYLTRSPLGILLLPASALFWVRKRFVHAIVFLFCCAILMAPWAVRNYRVFHKFVPTNLAVGDAFLNGNNPNATGEIDDSRYEYTTPLRFAERFSANKTEIDMALGFIKADPLRFLKITFYRVSIYFSIARPTGWWPYLEGMRFQQLAVVVSSAVYAFVLFLLGGAGVLGAITRTTGQTRQRVLFFTVMLILMPVSFMFLIVETRYRYSAYPFMALFAGYAFTLLMRERNFFDRALLISFSLFSLNTLFDVARNFQRILDRL</sequence>
<dbReference type="Pfam" id="PF13231">
    <property type="entry name" value="PMT_2"/>
    <property type="match status" value="1"/>
</dbReference>
<evidence type="ECO:0000256" key="6">
    <source>
        <dbReference type="ARBA" id="ARBA00022989"/>
    </source>
</evidence>
<feature type="transmembrane region" description="Helical" evidence="8">
    <location>
        <begin position="336"/>
        <end position="363"/>
    </location>
</feature>
<gene>
    <name evidence="10" type="ORF">A2633_01370</name>
</gene>
<evidence type="ECO:0000259" key="9">
    <source>
        <dbReference type="Pfam" id="PF13231"/>
    </source>
</evidence>
<dbReference type="GO" id="GO:0016763">
    <property type="term" value="F:pentosyltransferase activity"/>
    <property type="evidence" value="ECO:0007669"/>
    <property type="project" value="TreeGrafter"/>
</dbReference>
<keyword evidence="3" id="KW-0328">Glycosyltransferase</keyword>
<evidence type="ECO:0000256" key="3">
    <source>
        <dbReference type="ARBA" id="ARBA00022676"/>
    </source>
</evidence>
<feature type="transmembrane region" description="Helical" evidence="8">
    <location>
        <begin position="311"/>
        <end position="330"/>
    </location>
</feature>
<dbReference type="PANTHER" id="PTHR33908:SF11">
    <property type="entry name" value="MEMBRANE PROTEIN"/>
    <property type="match status" value="1"/>
</dbReference>
<dbReference type="InterPro" id="IPR038731">
    <property type="entry name" value="RgtA/B/C-like"/>
</dbReference>
<feature type="transmembrane region" description="Helical" evidence="8">
    <location>
        <begin position="375"/>
        <end position="394"/>
    </location>
</feature>
<keyword evidence="7 8" id="KW-0472">Membrane</keyword>
<keyword evidence="6 8" id="KW-1133">Transmembrane helix</keyword>
<feature type="transmembrane region" description="Helical" evidence="8">
    <location>
        <begin position="103"/>
        <end position="121"/>
    </location>
</feature>
<feature type="domain" description="Glycosyltransferase RgtA/B/C/D-like" evidence="9">
    <location>
        <begin position="82"/>
        <end position="234"/>
    </location>
</feature>
<dbReference type="InterPro" id="IPR050297">
    <property type="entry name" value="LipidA_mod_glycosyltrf_83"/>
</dbReference>
<evidence type="ECO:0000313" key="10">
    <source>
        <dbReference type="EMBL" id="OGZ94650.1"/>
    </source>
</evidence>
<dbReference type="Proteomes" id="UP000177152">
    <property type="component" value="Unassembled WGS sequence"/>
</dbReference>
<reference evidence="10 11" key="1">
    <citation type="journal article" date="2016" name="Nat. Commun.">
        <title>Thousands of microbial genomes shed light on interconnected biogeochemical processes in an aquifer system.</title>
        <authorList>
            <person name="Anantharaman K."/>
            <person name="Brown C.T."/>
            <person name="Hug L.A."/>
            <person name="Sharon I."/>
            <person name="Castelle C.J."/>
            <person name="Probst A.J."/>
            <person name="Thomas B.C."/>
            <person name="Singh A."/>
            <person name="Wilkins M.J."/>
            <person name="Karaoz U."/>
            <person name="Brodie E.L."/>
            <person name="Williams K.H."/>
            <person name="Hubbard S.S."/>
            <person name="Banfield J.F."/>
        </authorList>
    </citation>
    <scope>NUCLEOTIDE SEQUENCE [LARGE SCALE GENOMIC DNA]</scope>
</reference>
<comment type="caution">
    <text evidence="10">The sequence shown here is derived from an EMBL/GenBank/DDBJ whole genome shotgun (WGS) entry which is preliminary data.</text>
</comment>
<dbReference type="GO" id="GO:0005886">
    <property type="term" value="C:plasma membrane"/>
    <property type="evidence" value="ECO:0007669"/>
    <property type="project" value="UniProtKB-SubCell"/>
</dbReference>
<proteinExistence type="predicted"/>
<protein>
    <recommendedName>
        <fullName evidence="9">Glycosyltransferase RgtA/B/C/D-like domain-containing protein</fullName>
    </recommendedName>
</protein>
<feature type="transmembrane region" description="Helical" evidence="8">
    <location>
        <begin position="156"/>
        <end position="173"/>
    </location>
</feature>
<keyword evidence="5 8" id="KW-0812">Transmembrane</keyword>
<comment type="subcellular location">
    <subcellularLocation>
        <location evidence="1">Cell membrane</location>
        <topology evidence="1">Multi-pass membrane protein</topology>
    </subcellularLocation>
</comment>
<dbReference type="AlphaFoldDB" id="A0A1G2K852"/>
<name>A0A1G2K852_9BACT</name>
<evidence type="ECO:0000313" key="11">
    <source>
        <dbReference type="Proteomes" id="UP000177152"/>
    </source>
</evidence>
<evidence type="ECO:0000256" key="8">
    <source>
        <dbReference type="SAM" id="Phobius"/>
    </source>
</evidence>
<feature type="transmembrane region" description="Helical" evidence="8">
    <location>
        <begin position="20"/>
        <end position="38"/>
    </location>
</feature>
<accession>A0A1G2K852</accession>
<evidence type="ECO:0000256" key="5">
    <source>
        <dbReference type="ARBA" id="ARBA00022692"/>
    </source>
</evidence>